<name>A0A077WF04_9FUNG</name>
<dbReference type="Gene3D" id="1.25.40.10">
    <property type="entry name" value="Tetratricopeptide repeat domain"/>
    <property type="match status" value="1"/>
</dbReference>
<dbReference type="Pfam" id="PF01535">
    <property type="entry name" value="PPR"/>
    <property type="match status" value="2"/>
</dbReference>
<dbReference type="OrthoDB" id="185373at2759"/>
<reference evidence="1" key="1">
    <citation type="journal article" date="2014" name="Genome Announc.">
        <title>De novo whole-genome sequence and genome annotation of Lichtheimia ramosa.</title>
        <authorList>
            <person name="Linde J."/>
            <person name="Schwartze V."/>
            <person name="Binder U."/>
            <person name="Lass-Florl C."/>
            <person name="Voigt K."/>
            <person name="Horn F."/>
        </authorList>
    </citation>
    <scope>NUCLEOTIDE SEQUENCE</scope>
    <source>
        <strain evidence="1">JMRC FSU:6197</strain>
    </source>
</reference>
<dbReference type="InterPro" id="IPR051114">
    <property type="entry name" value="Mito_RNA_Proc_CCM1"/>
</dbReference>
<gene>
    <name evidence="1" type="ORF">LRAMOSA08252</name>
</gene>
<proteinExistence type="predicted"/>
<sequence length="311" mass="36543">MTFSFFSFIMLLTRQCIQRARLLFRLRARQSCVRLYGSSRKRSWFDRFLTPKEEQELYYNITSTFRDYLQKQSTKSAKSYSNIIEQVILTGHTSPATTILPSRLNAIKQQLDDPSTTVSELEQLWREMNKGQVSSVAMYNRLIRAFIRRDALSTAEKVFQQLKLMPTTRTFTYLIDAHIKAGNMEKARMYVERMQFLDQTRSRHAFDYSVMLRYYIQANEPHAVDLLWNDIQQHVDTIKPGWSLYAYYMDWLVTRNNIKPLERLISQLPSTPPPRPILPILDRIINTLSSSSSSNETIVQALRNRIDIDTT</sequence>
<dbReference type="AlphaFoldDB" id="A0A077WF04"/>
<protein>
    <submittedName>
        <fullName evidence="1">Uncharacterized protein</fullName>
    </submittedName>
</protein>
<dbReference type="InterPro" id="IPR002885">
    <property type="entry name" value="PPR_rpt"/>
</dbReference>
<dbReference type="NCBIfam" id="TIGR00756">
    <property type="entry name" value="PPR"/>
    <property type="match status" value="1"/>
</dbReference>
<dbReference type="PANTHER" id="PTHR47934:SF6">
    <property type="entry name" value="MITOCHONDRIAL GROUP I INTRON SPLICING FACTOR CCM1-RELATED"/>
    <property type="match status" value="1"/>
</dbReference>
<dbReference type="GO" id="GO:0006396">
    <property type="term" value="P:RNA processing"/>
    <property type="evidence" value="ECO:0007669"/>
    <property type="project" value="TreeGrafter"/>
</dbReference>
<dbReference type="GO" id="GO:0005739">
    <property type="term" value="C:mitochondrion"/>
    <property type="evidence" value="ECO:0007669"/>
    <property type="project" value="TreeGrafter"/>
</dbReference>
<accession>A0A077WF04</accession>
<dbReference type="EMBL" id="LK023317">
    <property type="protein sequence ID" value="CDS05724.1"/>
    <property type="molecule type" value="Genomic_DNA"/>
</dbReference>
<organism evidence="1">
    <name type="scientific">Lichtheimia ramosa</name>
    <dbReference type="NCBI Taxonomy" id="688394"/>
    <lineage>
        <taxon>Eukaryota</taxon>
        <taxon>Fungi</taxon>
        <taxon>Fungi incertae sedis</taxon>
        <taxon>Mucoromycota</taxon>
        <taxon>Mucoromycotina</taxon>
        <taxon>Mucoromycetes</taxon>
        <taxon>Mucorales</taxon>
        <taxon>Lichtheimiaceae</taxon>
        <taxon>Lichtheimia</taxon>
    </lineage>
</organism>
<dbReference type="PANTHER" id="PTHR47934">
    <property type="entry name" value="PENTATRICOPEPTIDE REPEAT-CONTAINING PROTEIN PET309, MITOCHONDRIAL"/>
    <property type="match status" value="1"/>
</dbReference>
<dbReference type="GO" id="GO:0007005">
    <property type="term" value="P:mitochondrion organization"/>
    <property type="evidence" value="ECO:0007669"/>
    <property type="project" value="TreeGrafter"/>
</dbReference>
<dbReference type="GO" id="GO:0003729">
    <property type="term" value="F:mRNA binding"/>
    <property type="evidence" value="ECO:0007669"/>
    <property type="project" value="TreeGrafter"/>
</dbReference>
<dbReference type="InterPro" id="IPR011990">
    <property type="entry name" value="TPR-like_helical_dom_sf"/>
</dbReference>
<evidence type="ECO:0000313" key="1">
    <source>
        <dbReference type="EMBL" id="CDS05724.1"/>
    </source>
</evidence>